<keyword evidence="2" id="KW-1185">Reference proteome</keyword>
<dbReference type="VEuPathDB" id="FungiDB:PGTG_12878"/>
<gene>
    <name evidence="1" type="ORF">PGTG_12878</name>
</gene>
<dbReference type="HOGENOM" id="CLU_1251200_0_0_1"/>
<reference evidence="2" key="2">
    <citation type="journal article" date="2011" name="Proc. Natl. Acad. Sci. U.S.A.">
        <title>Obligate biotrophy features unraveled by the genomic analysis of rust fungi.</title>
        <authorList>
            <person name="Duplessis S."/>
            <person name="Cuomo C.A."/>
            <person name="Lin Y.-C."/>
            <person name="Aerts A."/>
            <person name="Tisserant E."/>
            <person name="Veneault-Fourrey C."/>
            <person name="Joly D.L."/>
            <person name="Hacquard S."/>
            <person name="Amselem J."/>
            <person name="Cantarel B.L."/>
            <person name="Chiu R."/>
            <person name="Coutinho P.M."/>
            <person name="Feau N."/>
            <person name="Field M."/>
            <person name="Frey P."/>
            <person name="Gelhaye E."/>
            <person name="Goldberg J."/>
            <person name="Grabherr M.G."/>
            <person name="Kodira C.D."/>
            <person name="Kohler A."/>
            <person name="Kuees U."/>
            <person name="Lindquist E.A."/>
            <person name="Lucas S.M."/>
            <person name="Mago R."/>
            <person name="Mauceli E."/>
            <person name="Morin E."/>
            <person name="Murat C."/>
            <person name="Pangilinan J.L."/>
            <person name="Park R."/>
            <person name="Pearson M."/>
            <person name="Quesneville H."/>
            <person name="Rouhier N."/>
            <person name="Sakthikumar S."/>
            <person name="Salamov A.A."/>
            <person name="Schmutz J."/>
            <person name="Selles B."/>
            <person name="Shapiro H."/>
            <person name="Tanguay P."/>
            <person name="Tuskan G.A."/>
            <person name="Henrissat B."/>
            <person name="Van de Peer Y."/>
            <person name="Rouze P."/>
            <person name="Ellis J.G."/>
            <person name="Dodds P.N."/>
            <person name="Schein J.E."/>
            <person name="Zhong S."/>
            <person name="Hamelin R.C."/>
            <person name="Grigoriev I.V."/>
            <person name="Szabo L.J."/>
            <person name="Martin F."/>
        </authorList>
    </citation>
    <scope>NUCLEOTIDE SEQUENCE [LARGE SCALE GENOMIC DNA]</scope>
    <source>
        <strain evidence="2">CRL 75-36-700-3 / race SCCL</strain>
    </source>
</reference>
<dbReference type="RefSeq" id="XP_003331713.1">
    <property type="nucleotide sequence ID" value="XM_003331665.1"/>
</dbReference>
<dbReference type="EMBL" id="DS178305">
    <property type="protein sequence ID" value="EFP87294.1"/>
    <property type="molecule type" value="Genomic_DNA"/>
</dbReference>
<evidence type="ECO:0000313" key="1">
    <source>
        <dbReference type="EMBL" id="EFP87294.1"/>
    </source>
</evidence>
<dbReference type="Proteomes" id="UP000008783">
    <property type="component" value="Unassembled WGS sequence"/>
</dbReference>
<dbReference type="GeneID" id="10537693"/>
<organism evidence="1 2">
    <name type="scientific">Puccinia graminis f. sp. tritici (strain CRL 75-36-700-3 / race SCCL)</name>
    <name type="common">Black stem rust fungus</name>
    <dbReference type="NCBI Taxonomy" id="418459"/>
    <lineage>
        <taxon>Eukaryota</taxon>
        <taxon>Fungi</taxon>
        <taxon>Dikarya</taxon>
        <taxon>Basidiomycota</taxon>
        <taxon>Pucciniomycotina</taxon>
        <taxon>Pucciniomycetes</taxon>
        <taxon>Pucciniales</taxon>
        <taxon>Pucciniaceae</taxon>
        <taxon>Puccinia</taxon>
    </lineage>
</organism>
<protein>
    <submittedName>
        <fullName evidence="1">Uncharacterized protein</fullName>
    </submittedName>
</protein>
<evidence type="ECO:0000313" key="2">
    <source>
        <dbReference type="Proteomes" id="UP000008783"/>
    </source>
</evidence>
<proteinExistence type="predicted"/>
<accession>E3KSK8</accession>
<dbReference type="OrthoDB" id="10270848at2759"/>
<dbReference type="AlphaFoldDB" id="E3KSK8"/>
<reference key="1">
    <citation type="submission" date="2007-01" db="EMBL/GenBank/DDBJ databases">
        <title>The Genome Sequence of Puccinia graminis f. sp. tritici Strain CRL 75-36-700-3.</title>
        <authorList>
            <consortium name="The Broad Institute Genome Sequencing Platform"/>
            <person name="Birren B."/>
            <person name="Lander E."/>
            <person name="Galagan J."/>
            <person name="Nusbaum C."/>
            <person name="Devon K."/>
            <person name="Cuomo C."/>
            <person name="Jaffe D."/>
            <person name="Butler J."/>
            <person name="Alvarez P."/>
            <person name="Gnerre S."/>
            <person name="Grabherr M."/>
            <person name="Mauceli E."/>
            <person name="Brockman W."/>
            <person name="Young S."/>
            <person name="LaButti K."/>
            <person name="Sykes S."/>
            <person name="DeCaprio D."/>
            <person name="Crawford M."/>
            <person name="Koehrsen M."/>
            <person name="Engels R."/>
            <person name="Montgomery P."/>
            <person name="Pearson M."/>
            <person name="Howarth C."/>
            <person name="Larson L."/>
            <person name="White J."/>
            <person name="Zeng Q."/>
            <person name="Kodira C."/>
            <person name="Yandava C."/>
            <person name="Alvarado L."/>
            <person name="O'Leary S."/>
            <person name="Szabo L."/>
            <person name="Dean R."/>
            <person name="Schein J."/>
        </authorList>
    </citation>
    <scope>NUCLEOTIDE SEQUENCE</scope>
    <source>
        <strain>CRL 75-36-700-3</strain>
    </source>
</reference>
<dbReference type="InParanoid" id="E3KSK8"/>
<sequence>MVVLVEKPGGLQWLKPQGSAGLYGAIETPTHINKRTSCNIRPEGKKTINPNPPTMSFINISQRAYIIKFALVAFILTLRIHSGQAVGGRRQQCGYHFFLADARQKRASCRQDNEHDNQCAPESCRSDIDGFKWDQLEFWFCHPVDGFVLHRPIKPAQYFRRDSYAEVQEAGTPNWFRCAYSYASNRQLMICNDCL</sequence>
<dbReference type="KEGG" id="pgr:PGTG_12878"/>
<name>E3KSK8_PUCGT</name>